<dbReference type="InterPro" id="IPR036866">
    <property type="entry name" value="RibonucZ/Hydroxyglut_hydro"/>
</dbReference>
<comment type="function">
    <text evidence="6">May be involved in the transport of PQQ or its precursor to the periplasm.</text>
</comment>
<dbReference type="UniPathway" id="UPA00539"/>
<evidence type="ECO:0000256" key="5">
    <source>
        <dbReference type="ARBA" id="ARBA00022905"/>
    </source>
</evidence>
<accession>A0A2S9Q9B3</accession>
<dbReference type="Proteomes" id="UP000237682">
    <property type="component" value="Unassembled WGS sequence"/>
</dbReference>
<feature type="domain" description="Metallo-beta-lactamase" evidence="7">
    <location>
        <begin position="51"/>
        <end position="271"/>
    </location>
</feature>
<dbReference type="HAMAP" id="MF_00653">
    <property type="entry name" value="PQQ_syn_PqqB"/>
    <property type="match status" value="1"/>
</dbReference>
<evidence type="ECO:0000256" key="4">
    <source>
        <dbReference type="ARBA" id="ARBA00022448"/>
    </source>
</evidence>
<evidence type="ECO:0000256" key="1">
    <source>
        <dbReference type="ARBA" id="ARBA00004886"/>
    </source>
</evidence>
<dbReference type="InterPro" id="IPR001279">
    <property type="entry name" value="Metallo-B-lactamas"/>
</dbReference>
<evidence type="ECO:0000259" key="7">
    <source>
        <dbReference type="Pfam" id="PF12706"/>
    </source>
</evidence>
<protein>
    <recommendedName>
        <fullName evidence="3 6">Coenzyme PQQ synthesis protein B</fullName>
    </recommendedName>
    <alternativeName>
        <fullName evidence="6">Pyrroloquinoline quinone biosynthesis protein B</fullName>
    </alternativeName>
</protein>
<dbReference type="CDD" id="cd16274">
    <property type="entry name" value="PQQB-like_MBL-fold"/>
    <property type="match status" value="1"/>
</dbReference>
<reference evidence="8 9" key="1">
    <citation type="submission" date="2018-02" db="EMBL/GenBank/DDBJ databases">
        <title>Whole genome sequencing of endophytic bacterium.</title>
        <authorList>
            <person name="Eedara R."/>
            <person name="Podile A.R."/>
        </authorList>
    </citation>
    <scope>NUCLEOTIDE SEQUENCE [LARGE SCALE GENOMIC DNA]</scope>
    <source>
        <strain evidence="8 9">RP1T</strain>
    </source>
</reference>
<dbReference type="Gene3D" id="3.60.15.10">
    <property type="entry name" value="Ribonuclease Z/Hydroxyacylglutathione hydrolase-like"/>
    <property type="match status" value="1"/>
</dbReference>
<gene>
    <name evidence="6" type="primary">pqqB</name>
    <name evidence="8" type="ORF">C5L14_19450</name>
</gene>
<dbReference type="OrthoDB" id="9778305at2"/>
<dbReference type="RefSeq" id="WP_105863935.1">
    <property type="nucleotide sequence ID" value="NZ_PUEJ01000007.1"/>
</dbReference>
<comment type="caution">
    <text evidence="8">The sequence shown here is derived from an EMBL/GenBank/DDBJ whole genome shotgun (WGS) entry which is preliminary data.</text>
</comment>
<dbReference type="Pfam" id="PF12706">
    <property type="entry name" value="Lactamase_B_2"/>
    <property type="match status" value="1"/>
</dbReference>
<evidence type="ECO:0000256" key="6">
    <source>
        <dbReference type="HAMAP-Rule" id="MF_00653"/>
    </source>
</evidence>
<keyword evidence="4 6" id="KW-0813">Transport</keyword>
<dbReference type="PANTHER" id="PTHR42663">
    <property type="entry name" value="HYDROLASE C777.06C-RELATED-RELATED"/>
    <property type="match status" value="1"/>
</dbReference>
<comment type="similarity">
    <text evidence="2 6">Belongs to the PqqB family.</text>
</comment>
<keyword evidence="5 6" id="KW-0884">PQQ biosynthesis</keyword>
<dbReference type="InterPro" id="IPR011842">
    <property type="entry name" value="PQQ_synth_PqqB"/>
</dbReference>
<dbReference type="AlphaFoldDB" id="A0A2S9Q9B3"/>
<dbReference type="EMBL" id="PUEJ01000007">
    <property type="protein sequence ID" value="PRH85941.1"/>
    <property type="molecule type" value="Genomic_DNA"/>
</dbReference>
<dbReference type="NCBIfam" id="TIGR02108">
    <property type="entry name" value="PQQ_syn_pqqB"/>
    <property type="match status" value="1"/>
</dbReference>
<proteinExistence type="inferred from homology"/>
<organism evidence="8 9">
    <name type="scientific">Labrys okinawensis</name>
    <dbReference type="NCBI Taxonomy" id="346911"/>
    <lineage>
        <taxon>Bacteria</taxon>
        <taxon>Pseudomonadati</taxon>
        <taxon>Pseudomonadota</taxon>
        <taxon>Alphaproteobacteria</taxon>
        <taxon>Hyphomicrobiales</taxon>
        <taxon>Xanthobacteraceae</taxon>
        <taxon>Labrys</taxon>
    </lineage>
</organism>
<dbReference type="PANTHER" id="PTHR42663:SF7">
    <property type="entry name" value="COENZYME PQQ SYNTHESIS PROTEIN B"/>
    <property type="match status" value="1"/>
</dbReference>
<evidence type="ECO:0000256" key="3">
    <source>
        <dbReference type="ARBA" id="ARBA00015084"/>
    </source>
</evidence>
<evidence type="ECO:0000313" key="8">
    <source>
        <dbReference type="EMBL" id="PRH85941.1"/>
    </source>
</evidence>
<dbReference type="GO" id="GO:0018189">
    <property type="term" value="P:pyrroloquinoline quinone biosynthetic process"/>
    <property type="evidence" value="ECO:0007669"/>
    <property type="project" value="UniProtKB-UniRule"/>
</dbReference>
<dbReference type="SUPFAM" id="SSF56281">
    <property type="entry name" value="Metallo-hydrolase/oxidoreductase"/>
    <property type="match status" value="1"/>
</dbReference>
<sequence length="305" mass="32574">MHAIVLGAAAGGGVPQWNCACPVCRLAWAGDPRVRPRTQSSIAVSANGEDWLLLNASPDIRQQLQAVPALQPGSSLRHKESARHSPIAAVLLTNGDVDHVAGLLGLRERQAFTLYGTAETLDSLAGNRIFDVLARDLVQREAVTPGQSFQALPGLTVTLVQVPGKLPLWRENEPMRLGEESEATVGVILTGGDKRIAYIPGCAAVPPWLRETIAGADLLLFDGTLWEDDEMIRHGLGTKTGRRMGHMPIAGPDGSIAALAGLPVEQRVFIHLNNTNPVLVEDSPQRQAVATAGWQVAHDGMVFSL</sequence>
<name>A0A2S9Q9B3_9HYPH</name>
<comment type="pathway">
    <text evidence="1 6">Cofactor biosynthesis; pyrroloquinoline quinone biosynthesis.</text>
</comment>
<keyword evidence="9" id="KW-1185">Reference proteome</keyword>
<evidence type="ECO:0000256" key="2">
    <source>
        <dbReference type="ARBA" id="ARBA00008481"/>
    </source>
</evidence>
<evidence type="ECO:0000313" key="9">
    <source>
        <dbReference type="Proteomes" id="UP000237682"/>
    </source>
</evidence>